<sequence length="698" mass="78276">MELASNLSAAFPGDRFTVATPSSLNLTRHFSARKATQFLYSATSGSNTDQRSSSPPLAFSRKHQLLIDEIQIDEADYEEEDEDEEVSEEDSRLLSLSVKPNRSMALLDDYEMEELDYSADPNHRSGYVAVVGKPNVGKSTLSNQMIGQKLSIVTDKPQTTRHRILGISSGPDYQMVLYDTPGVIERKMHKLDTMMMKNVRSAAVNADCVLVIVDASKMPETIDEVFEDEGAGSLRDNVPILLVLNKKDLIKPGEVAKKLQVATAARLDIEDFLQKKVYLEGGVEATGAGFIQTRGPHFVLNGDLFYANGFNAYWLMYVAADPTQRSKVSAAFREARSHDLTVARTWAFSDGGYRALQYAPGAYNQDMFQGLDFVVAEARRYGMKLILSFANNYDSFGGKKQYVNWARAQGGGGGLASDDDFFTHPLVRTYYKNHIRTVLNRQNTFTGIRYKDDPTIMAWELMNEPRCTSDSSGRTIQAWITEMAWFVKSIDRNHLLEAGLEGFYGPSTPQRMNVNPPVQVGTDFVANNRVSGIDFATVHSYPDQWLSNSNDESQLSFMNNWLDAHIQDAQYVLRKPILIAEFGKSWKDAGFSAYRRDQLFNAVYYKIYASAKRGGAAAGGLFWQLLTEGMDSFRDGYEVVLGQSSSTGDLIARQSHKLYQVRKIFGRMRNQERWRKARAARKGQWQSGSRNGRKGVGN</sequence>
<feature type="region of interest" description="G1" evidence="8">
    <location>
        <begin position="132"/>
        <end position="139"/>
    </location>
</feature>
<dbReference type="Pfam" id="PF01926">
    <property type="entry name" value="MMR_HSR1"/>
    <property type="match status" value="1"/>
</dbReference>
<gene>
    <name evidence="11" type="ORF">LITE_LOCUS7509</name>
</gene>
<dbReference type="Proteomes" id="UP001154282">
    <property type="component" value="Unassembled WGS sequence"/>
</dbReference>
<feature type="domain" description="Era-type G" evidence="10">
    <location>
        <begin position="124"/>
        <end position="334"/>
    </location>
</feature>
<evidence type="ECO:0000256" key="5">
    <source>
        <dbReference type="ARBA" id="ARBA00022525"/>
    </source>
</evidence>
<dbReference type="EMBL" id="CAMGYJ010000003">
    <property type="protein sequence ID" value="CAI0392346.1"/>
    <property type="molecule type" value="Genomic_DNA"/>
</dbReference>
<evidence type="ECO:0000313" key="12">
    <source>
        <dbReference type="Proteomes" id="UP001154282"/>
    </source>
</evidence>
<dbReference type="EC" id="3.2.1.78" evidence="4"/>
<keyword evidence="8" id="KW-0547">Nucleotide-binding</keyword>
<evidence type="ECO:0000256" key="9">
    <source>
        <dbReference type="SAM" id="MobiDB-lite"/>
    </source>
</evidence>
<dbReference type="NCBIfam" id="TIGR00231">
    <property type="entry name" value="small_GTP"/>
    <property type="match status" value="1"/>
</dbReference>
<feature type="region of interest" description="Disordered" evidence="9">
    <location>
        <begin position="676"/>
        <end position="698"/>
    </location>
</feature>
<evidence type="ECO:0000256" key="1">
    <source>
        <dbReference type="ARBA" id="ARBA00001678"/>
    </source>
</evidence>
<accession>A0AAV0I491</accession>
<dbReference type="GO" id="GO:0016985">
    <property type="term" value="F:mannan endo-1,4-beta-mannosidase activity"/>
    <property type="evidence" value="ECO:0007669"/>
    <property type="project" value="UniProtKB-EC"/>
</dbReference>
<dbReference type="Gene3D" id="3.40.50.300">
    <property type="entry name" value="P-loop containing nucleotide triphosphate hydrolases"/>
    <property type="match status" value="1"/>
</dbReference>
<dbReference type="InterPro" id="IPR030388">
    <property type="entry name" value="G_ERA_dom"/>
</dbReference>
<evidence type="ECO:0000313" key="11">
    <source>
        <dbReference type="EMBL" id="CAI0392346.1"/>
    </source>
</evidence>
<keyword evidence="6" id="KW-0378">Hydrolase</keyword>
<feature type="region of interest" description="G4" evidence="8">
    <location>
        <begin position="245"/>
        <end position="248"/>
    </location>
</feature>
<dbReference type="AlphaFoldDB" id="A0AAV0I491"/>
<dbReference type="PANTHER" id="PTHR31451:SF64">
    <property type="entry name" value="MANNAN ENDO-1,4-BETA-MANNOSIDASE 7"/>
    <property type="match status" value="1"/>
</dbReference>
<dbReference type="FunFam" id="3.20.20.80:FF:000012">
    <property type="entry name" value="Mannan endo-1,4-beta-mannosidase 6"/>
    <property type="match status" value="1"/>
</dbReference>
<feature type="region of interest" description="G3" evidence="8">
    <location>
        <begin position="179"/>
        <end position="182"/>
    </location>
</feature>
<evidence type="ECO:0000256" key="6">
    <source>
        <dbReference type="ARBA" id="ARBA00022801"/>
    </source>
</evidence>
<keyword evidence="8" id="KW-0342">GTP-binding</keyword>
<evidence type="ECO:0000256" key="8">
    <source>
        <dbReference type="PROSITE-ProRule" id="PRU01050"/>
    </source>
</evidence>
<comment type="similarity">
    <text evidence="3">Belongs to the glycosyl hydrolase 5 (cellulase A) family.</text>
</comment>
<dbReference type="InterPro" id="IPR027417">
    <property type="entry name" value="P-loop_NTPase"/>
</dbReference>
<dbReference type="SUPFAM" id="SSF52540">
    <property type="entry name" value="P-loop containing nucleoside triphosphate hydrolases"/>
    <property type="match status" value="1"/>
</dbReference>
<dbReference type="CDD" id="cd04163">
    <property type="entry name" value="Era"/>
    <property type="match status" value="1"/>
</dbReference>
<dbReference type="PROSITE" id="PS51713">
    <property type="entry name" value="G_ERA"/>
    <property type="match status" value="1"/>
</dbReference>
<feature type="region of interest" description="G5" evidence="8">
    <location>
        <begin position="307"/>
        <end position="309"/>
    </location>
</feature>
<dbReference type="InterPro" id="IPR017853">
    <property type="entry name" value="GH"/>
</dbReference>
<comment type="catalytic activity">
    <reaction evidence="1">
        <text>Random hydrolysis of (1-&gt;4)-beta-D-mannosidic linkages in mannans, galactomannans and glucomannans.</text>
        <dbReference type="EC" id="3.2.1.78"/>
    </reaction>
</comment>
<dbReference type="GO" id="GO:0005525">
    <property type="term" value="F:GTP binding"/>
    <property type="evidence" value="ECO:0007669"/>
    <property type="project" value="UniProtKB-UniRule"/>
</dbReference>
<comment type="subcellular location">
    <subcellularLocation>
        <location evidence="2">Secreted</location>
    </subcellularLocation>
</comment>
<proteinExistence type="inferred from homology"/>
<dbReference type="InterPro" id="IPR045053">
    <property type="entry name" value="MAN-like"/>
</dbReference>
<dbReference type="InterPro" id="IPR006073">
    <property type="entry name" value="GTP-bd"/>
</dbReference>
<dbReference type="InterPro" id="IPR005225">
    <property type="entry name" value="Small_GTP-bd"/>
</dbReference>
<feature type="region of interest" description="G2" evidence="8">
    <location>
        <begin position="158"/>
        <end position="162"/>
    </location>
</feature>
<keyword evidence="12" id="KW-1185">Reference proteome</keyword>
<dbReference type="InterPro" id="IPR001547">
    <property type="entry name" value="Glyco_hydro_5"/>
</dbReference>
<evidence type="ECO:0000259" key="10">
    <source>
        <dbReference type="PROSITE" id="PS51713"/>
    </source>
</evidence>
<comment type="caution">
    <text evidence="11">The sequence shown here is derived from an EMBL/GenBank/DDBJ whole genome shotgun (WGS) entry which is preliminary data.</text>
</comment>
<evidence type="ECO:0000256" key="4">
    <source>
        <dbReference type="ARBA" id="ARBA00012706"/>
    </source>
</evidence>
<organism evidence="11 12">
    <name type="scientific">Linum tenue</name>
    <dbReference type="NCBI Taxonomy" id="586396"/>
    <lineage>
        <taxon>Eukaryota</taxon>
        <taxon>Viridiplantae</taxon>
        <taxon>Streptophyta</taxon>
        <taxon>Embryophyta</taxon>
        <taxon>Tracheophyta</taxon>
        <taxon>Spermatophyta</taxon>
        <taxon>Magnoliopsida</taxon>
        <taxon>eudicotyledons</taxon>
        <taxon>Gunneridae</taxon>
        <taxon>Pentapetalae</taxon>
        <taxon>rosids</taxon>
        <taxon>fabids</taxon>
        <taxon>Malpighiales</taxon>
        <taxon>Linaceae</taxon>
        <taxon>Linum</taxon>
    </lineage>
</organism>
<evidence type="ECO:0000256" key="3">
    <source>
        <dbReference type="ARBA" id="ARBA00005641"/>
    </source>
</evidence>
<name>A0AAV0I491_9ROSI</name>
<dbReference type="Gene3D" id="3.20.20.80">
    <property type="entry name" value="Glycosidases"/>
    <property type="match status" value="1"/>
</dbReference>
<protein>
    <recommendedName>
        <fullName evidence="4">mannan endo-1,4-beta-mannosidase</fullName>
        <ecNumber evidence="4">3.2.1.78</ecNumber>
    </recommendedName>
</protein>
<dbReference type="Pfam" id="PF26410">
    <property type="entry name" value="GH5_mannosidase"/>
    <property type="match status" value="1"/>
</dbReference>
<evidence type="ECO:0000256" key="7">
    <source>
        <dbReference type="ARBA" id="ARBA00023295"/>
    </source>
</evidence>
<reference evidence="11" key="1">
    <citation type="submission" date="2022-08" db="EMBL/GenBank/DDBJ databases">
        <authorList>
            <person name="Gutierrez-Valencia J."/>
        </authorList>
    </citation>
    <scope>NUCLEOTIDE SEQUENCE</scope>
</reference>
<keyword evidence="7" id="KW-0326">Glycosidase</keyword>
<keyword evidence="5" id="KW-0964">Secreted</keyword>
<dbReference type="SUPFAM" id="SSF51445">
    <property type="entry name" value="(Trans)glycosidases"/>
    <property type="match status" value="1"/>
</dbReference>
<dbReference type="PANTHER" id="PTHR31451">
    <property type="match status" value="1"/>
</dbReference>
<comment type="similarity">
    <text evidence="8">Belongs to the TRAFAC class TrmE-Era-EngA-EngB-Septin-like GTPase superfamily. Era GTPase family.</text>
</comment>
<evidence type="ECO:0000256" key="2">
    <source>
        <dbReference type="ARBA" id="ARBA00004613"/>
    </source>
</evidence>
<dbReference type="GO" id="GO:0005576">
    <property type="term" value="C:extracellular region"/>
    <property type="evidence" value="ECO:0007669"/>
    <property type="project" value="UniProtKB-SubCell"/>
</dbReference>
<dbReference type="GO" id="GO:0000272">
    <property type="term" value="P:polysaccharide catabolic process"/>
    <property type="evidence" value="ECO:0007669"/>
    <property type="project" value="InterPro"/>
</dbReference>